<gene>
    <name evidence="1" type="ORF">AB1Y20_013320</name>
</gene>
<sequence>MARRLCVCASLAAVLIAAVLLTSRRRRAKNVAKLPPATSTYRAPALLDTAKYAPEPWLLGVGTRPPREDFATMVDRAAALPEAEGLSCHARDGYDLAGDVAFVWGLNFHVHSAAECCRACVAHRRECARPGSRGAVFWQAARMPSRGARRCSAEGCGCNAWTFCPGSRIRGALDRCFSFSSRNHTRGECWLKHEHNKSMPVAMGPTLPEPMRRAPRRDLPLAIEESVWPWSIPKRISWQAGLVDARDAKVWQGTTVPDWQVRFCQSKHGPC</sequence>
<keyword evidence="2" id="KW-1185">Reference proteome</keyword>
<proteinExistence type="predicted"/>
<comment type="caution">
    <text evidence="1">The sequence shown here is derived from an EMBL/GenBank/DDBJ whole genome shotgun (WGS) entry which is preliminary data.</text>
</comment>
<accession>A0AB34IL62</accession>
<organism evidence="1 2">
    <name type="scientific">Prymnesium parvum</name>
    <name type="common">Toxic golden alga</name>
    <dbReference type="NCBI Taxonomy" id="97485"/>
    <lineage>
        <taxon>Eukaryota</taxon>
        <taxon>Haptista</taxon>
        <taxon>Haptophyta</taxon>
        <taxon>Prymnesiophyceae</taxon>
        <taxon>Prymnesiales</taxon>
        <taxon>Prymnesiaceae</taxon>
        <taxon>Prymnesium</taxon>
    </lineage>
</organism>
<reference evidence="1 2" key="1">
    <citation type="journal article" date="2024" name="Science">
        <title>Giant polyketide synthase enzymes in the biosynthesis of giant marine polyether toxins.</title>
        <authorList>
            <person name="Fallon T.R."/>
            <person name="Shende V.V."/>
            <person name="Wierzbicki I.H."/>
            <person name="Pendleton A.L."/>
            <person name="Watervoot N.F."/>
            <person name="Auber R.P."/>
            <person name="Gonzalez D.J."/>
            <person name="Wisecaver J.H."/>
            <person name="Moore B.S."/>
        </authorList>
    </citation>
    <scope>NUCLEOTIDE SEQUENCE [LARGE SCALE GENOMIC DNA]</scope>
    <source>
        <strain evidence="1 2">12B1</strain>
    </source>
</reference>
<dbReference type="Proteomes" id="UP001515480">
    <property type="component" value="Unassembled WGS sequence"/>
</dbReference>
<protein>
    <submittedName>
        <fullName evidence="1">Uncharacterized protein</fullName>
    </submittedName>
</protein>
<evidence type="ECO:0000313" key="1">
    <source>
        <dbReference type="EMBL" id="KAL1500673.1"/>
    </source>
</evidence>
<evidence type="ECO:0000313" key="2">
    <source>
        <dbReference type="Proteomes" id="UP001515480"/>
    </source>
</evidence>
<name>A0AB34IL62_PRYPA</name>
<dbReference type="AlphaFoldDB" id="A0AB34IL62"/>
<dbReference type="EMBL" id="JBGBPQ010000023">
    <property type="protein sequence ID" value="KAL1500673.1"/>
    <property type="molecule type" value="Genomic_DNA"/>
</dbReference>